<evidence type="ECO:0000313" key="3">
    <source>
        <dbReference type="Proteomes" id="UP000327493"/>
    </source>
</evidence>
<evidence type="ECO:0000313" key="2">
    <source>
        <dbReference type="EMBL" id="KAA8578613.1"/>
    </source>
</evidence>
<proteinExistence type="predicted"/>
<comment type="caution">
    <text evidence="2">The sequence shown here is derived from an EMBL/GenBank/DDBJ whole genome shotgun (WGS) entry which is preliminary data.</text>
</comment>
<dbReference type="Proteomes" id="UP000327493">
    <property type="component" value="Unassembled WGS sequence"/>
</dbReference>
<name>A0A5J5CBX2_9PERO</name>
<reference evidence="2 3" key="1">
    <citation type="submission" date="2019-08" db="EMBL/GenBank/DDBJ databases">
        <title>A chromosome-level genome assembly, high-density linkage maps, and genome scans reveal the genomic architecture of hybrid incompatibilities underlying speciation via character displacement in darters (Percidae: Etheostominae).</title>
        <authorList>
            <person name="Moran R.L."/>
            <person name="Catchen J.M."/>
            <person name="Fuller R.C."/>
        </authorList>
    </citation>
    <scope>NUCLEOTIDE SEQUENCE [LARGE SCALE GENOMIC DNA]</scope>
    <source>
        <strain evidence="2">EspeVRDwgs_2016</strain>
        <tissue evidence="2">Muscle</tissue>
    </source>
</reference>
<dbReference type="EMBL" id="VOFY01000385">
    <property type="protein sequence ID" value="KAA8578613.1"/>
    <property type="molecule type" value="Genomic_DNA"/>
</dbReference>
<organism evidence="2 3">
    <name type="scientific">Etheostoma spectabile</name>
    <name type="common">orangethroat darter</name>
    <dbReference type="NCBI Taxonomy" id="54343"/>
    <lineage>
        <taxon>Eukaryota</taxon>
        <taxon>Metazoa</taxon>
        <taxon>Chordata</taxon>
        <taxon>Craniata</taxon>
        <taxon>Vertebrata</taxon>
        <taxon>Euteleostomi</taxon>
        <taxon>Actinopterygii</taxon>
        <taxon>Neopterygii</taxon>
        <taxon>Teleostei</taxon>
        <taxon>Neoteleostei</taxon>
        <taxon>Acanthomorphata</taxon>
        <taxon>Eupercaria</taxon>
        <taxon>Perciformes</taxon>
        <taxon>Percoidei</taxon>
        <taxon>Percidae</taxon>
        <taxon>Etheostomatinae</taxon>
        <taxon>Etheostoma</taxon>
    </lineage>
</organism>
<dbReference type="AlphaFoldDB" id="A0A5J5CBX2"/>
<protein>
    <submittedName>
        <fullName evidence="2">Uncharacterized protein</fullName>
    </submittedName>
</protein>
<feature type="region of interest" description="Disordered" evidence="1">
    <location>
        <begin position="26"/>
        <end position="47"/>
    </location>
</feature>
<keyword evidence="3" id="KW-1185">Reference proteome</keyword>
<accession>A0A5J5CBX2</accession>
<evidence type="ECO:0000256" key="1">
    <source>
        <dbReference type="SAM" id="MobiDB-lite"/>
    </source>
</evidence>
<gene>
    <name evidence="2" type="ORF">FQN60_006092</name>
</gene>
<sequence>MGNYRTKLTKLSRAGIKDVAVNAGKRSRTYPEGGASRANIKNPEEEK</sequence>